<dbReference type="PRINTS" id="PR00419">
    <property type="entry name" value="ADXRDTASE"/>
</dbReference>
<dbReference type="EMBL" id="JBJIAA010000004">
    <property type="protein sequence ID" value="MFL0249958.1"/>
    <property type="molecule type" value="Genomic_DNA"/>
</dbReference>
<accession>A0ABW8TBU1</accession>
<dbReference type="Gene3D" id="1.10.1060.10">
    <property type="entry name" value="Alpha-helical ferredoxin"/>
    <property type="match status" value="1"/>
</dbReference>
<keyword evidence="2" id="KW-0560">Oxidoreductase</keyword>
<comment type="caution">
    <text evidence="7">The sequence shown here is derived from an EMBL/GenBank/DDBJ whole genome shotgun (WGS) entry which is preliminary data.</text>
</comment>
<evidence type="ECO:0000259" key="5">
    <source>
        <dbReference type="Pfam" id="PF07992"/>
    </source>
</evidence>
<dbReference type="Pfam" id="PF07992">
    <property type="entry name" value="Pyr_redox_2"/>
    <property type="match status" value="1"/>
</dbReference>
<evidence type="ECO:0000256" key="3">
    <source>
        <dbReference type="ARBA" id="ARBA00023164"/>
    </source>
</evidence>
<dbReference type="SUPFAM" id="SSF51971">
    <property type="entry name" value="Nucleotide-binding domain"/>
    <property type="match status" value="2"/>
</dbReference>
<dbReference type="RefSeq" id="WP_406786624.1">
    <property type="nucleotide sequence ID" value="NZ_JBJIAA010000004.1"/>
</dbReference>
<dbReference type="PANTHER" id="PTHR43100">
    <property type="entry name" value="GLUTAMATE SYNTHASE [NADPH] SMALL CHAIN"/>
    <property type="match status" value="1"/>
</dbReference>
<comment type="pathway">
    <text evidence="4">Amino-acid biosynthesis.</text>
</comment>
<organism evidence="7 8">
    <name type="scientific">Clostridium neuense</name>
    <dbReference type="NCBI Taxonomy" id="1728934"/>
    <lineage>
        <taxon>Bacteria</taxon>
        <taxon>Bacillati</taxon>
        <taxon>Bacillota</taxon>
        <taxon>Clostridia</taxon>
        <taxon>Eubacteriales</taxon>
        <taxon>Clostridiaceae</taxon>
        <taxon>Clostridium</taxon>
    </lineage>
</organism>
<sequence>MGKATGFKEYKREVSIKRPVNVRIKDYKEVYERLNEDGIKTQAARCMDCGIPFCSWGCPLGNLIPDFNDMVYKNEWKKAYERISLTSNFPEFTGRVCPALCEGSCTLGSNSDSVSVEEIEYAIIERAYKEGWVKPQQPKVRTGKKVAVIGSGPAGLAAAAELNSVGHLVTVFERADQIGGLLRYGIPDFKLEKNVIDRRLDIMKKSGIEFKTSVNVGFDVDIKDILKEFDSVLLTGGSTIPRDLKVEGRELQGIHFAVDYLKQQNMRNSGIKIDEEEITAKDKVVVVVGGGDTGSDCIGTAVRQGAKKVLQYEIMPKAPVKRDKTMPWPLFPRTFKTTSSHEEGCTREFCVSTKKVDGKDGHIDTLHGVRVEWKKDDTGRMTMEEVTGSEFSEHVDLILIAMGFVHPQHEGIINDLGLKLDGRGNVVIDEKHMTSVEKVFSAGDMRTGQSLVVHAMHDGRQAAKAIDEYLMGETSLIG</sequence>
<feature type="domain" description="FAD/NAD(P)-binding" evidence="5">
    <location>
        <begin position="144"/>
        <end position="459"/>
    </location>
</feature>
<keyword evidence="8" id="KW-1185">Reference proteome</keyword>
<reference evidence="7 8" key="1">
    <citation type="submission" date="2024-11" db="EMBL/GenBank/DDBJ databases">
        <authorList>
            <person name="Heng Y.C."/>
            <person name="Lim A.C.H."/>
            <person name="Lee J.K.Y."/>
            <person name="Kittelmann S."/>
        </authorList>
    </citation>
    <scope>NUCLEOTIDE SEQUENCE [LARGE SCALE GENOMIC DNA]</scope>
    <source>
        <strain evidence="7 8">WILCCON 0114</strain>
    </source>
</reference>
<evidence type="ECO:0000256" key="4">
    <source>
        <dbReference type="ARBA" id="ARBA00029440"/>
    </source>
</evidence>
<evidence type="ECO:0000256" key="1">
    <source>
        <dbReference type="ARBA" id="ARBA00022605"/>
    </source>
</evidence>
<dbReference type="PANTHER" id="PTHR43100:SF1">
    <property type="entry name" value="GLUTAMATE SYNTHASE [NADPH] SMALL CHAIN"/>
    <property type="match status" value="1"/>
</dbReference>
<proteinExistence type="predicted"/>
<dbReference type="Proteomes" id="UP001623592">
    <property type="component" value="Unassembled WGS sequence"/>
</dbReference>
<evidence type="ECO:0000313" key="7">
    <source>
        <dbReference type="EMBL" id="MFL0249958.1"/>
    </source>
</evidence>
<gene>
    <name evidence="7" type="ORF">ACJDT4_05940</name>
</gene>
<dbReference type="InterPro" id="IPR006005">
    <property type="entry name" value="Glut_synth_ssu1"/>
</dbReference>
<dbReference type="SUPFAM" id="SSF46548">
    <property type="entry name" value="alpha-helical ferredoxin"/>
    <property type="match status" value="1"/>
</dbReference>
<dbReference type="Pfam" id="PF14691">
    <property type="entry name" value="Fer4_20"/>
    <property type="match status" value="1"/>
</dbReference>
<dbReference type="InterPro" id="IPR051394">
    <property type="entry name" value="Glutamate_Synthase"/>
</dbReference>
<dbReference type="InterPro" id="IPR028261">
    <property type="entry name" value="DPD_II"/>
</dbReference>
<evidence type="ECO:0000313" key="8">
    <source>
        <dbReference type="Proteomes" id="UP001623592"/>
    </source>
</evidence>
<protein>
    <submittedName>
        <fullName evidence="7">Glutamate synthase subunit beta</fullName>
    </submittedName>
</protein>
<feature type="domain" description="Dihydroprymidine dehydrogenase" evidence="6">
    <location>
        <begin position="23"/>
        <end position="131"/>
    </location>
</feature>
<dbReference type="NCBIfam" id="TIGR01317">
    <property type="entry name" value="GOGAT_sm_gam"/>
    <property type="match status" value="1"/>
</dbReference>
<keyword evidence="3" id="KW-0314">Glutamate biosynthesis</keyword>
<dbReference type="InterPro" id="IPR036188">
    <property type="entry name" value="FAD/NAD-bd_sf"/>
</dbReference>
<dbReference type="InterPro" id="IPR009051">
    <property type="entry name" value="Helical_ferredxn"/>
</dbReference>
<evidence type="ECO:0000259" key="6">
    <source>
        <dbReference type="Pfam" id="PF14691"/>
    </source>
</evidence>
<dbReference type="InterPro" id="IPR023753">
    <property type="entry name" value="FAD/NAD-binding_dom"/>
</dbReference>
<dbReference type="Gene3D" id="3.50.50.60">
    <property type="entry name" value="FAD/NAD(P)-binding domain"/>
    <property type="match status" value="2"/>
</dbReference>
<evidence type="ECO:0000256" key="2">
    <source>
        <dbReference type="ARBA" id="ARBA00023002"/>
    </source>
</evidence>
<keyword evidence="1" id="KW-0028">Amino-acid biosynthesis</keyword>
<name>A0ABW8TBU1_9CLOT</name>